<dbReference type="Proteomes" id="UP000580250">
    <property type="component" value="Unassembled WGS sequence"/>
</dbReference>
<sequence>MWEEKLVESPVRIVSYWIIWRREVKFLQTTTVTNATKYKYIGKQLSHLGRI</sequence>
<reference evidence="1 2" key="1">
    <citation type="submission" date="2020-08" db="EMBL/GenBank/DDBJ databases">
        <authorList>
            <person name="Koutsovoulos G."/>
            <person name="Danchin GJ E."/>
        </authorList>
    </citation>
    <scope>NUCLEOTIDE SEQUENCE [LARGE SCALE GENOMIC DNA]</scope>
</reference>
<protein>
    <submittedName>
        <fullName evidence="1">Uncharacterized protein</fullName>
    </submittedName>
</protein>
<organism evidence="1 2">
    <name type="scientific">Meloidogyne enterolobii</name>
    <name type="common">Root-knot nematode worm</name>
    <name type="synonym">Meloidogyne mayaguensis</name>
    <dbReference type="NCBI Taxonomy" id="390850"/>
    <lineage>
        <taxon>Eukaryota</taxon>
        <taxon>Metazoa</taxon>
        <taxon>Ecdysozoa</taxon>
        <taxon>Nematoda</taxon>
        <taxon>Chromadorea</taxon>
        <taxon>Rhabditida</taxon>
        <taxon>Tylenchina</taxon>
        <taxon>Tylenchomorpha</taxon>
        <taxon>Tylenchoidea</taxon>
        <taxon>Meloidogynidae</taxon>
        <taxon>Meloidogyninae</taxon>
        <taxon>Meloidogyne</taxon>
    </lineage>
</organism>
<gene>
    <name evidence="1" type="ORF">MENT_LOCUS41976</name>
</gene>
<evidence type="ECO:0000313" key="1">
    <source>
        <dbReference type="EMBL" id="CAD2189266.1"/>
    </source>
</evidence>
<proteinExistence type="predicted"/>
<accession>A0A6V7WR10</accession>
<name>A0A6V7WR10_MELEN</name>
<comment type="caution">
    <text evidence="1">The sequence shown here is derived from an EMBL/GenBank/DDBJ whole genome shotgun (WGS) entry which is preliminary data.</text>
</comment>
<dbReference type="EMBL" id="CAJEWN010000740">
    <property type="protein sequence ID" value="CAD2189266.1"/>
    <property type="molecule type" value="Genomic_DNA"/>
</dbReference>
<evidence type="ECO:0000313" key="2">
    <source>
        <dbReference type="Proteomes" id="UP000580250"/>
    </source>
</evidence>
<dbReference type="AlphaFoldDB" id="A0A6V7WR10"/>